<proteinExistence type="inferred from homology"/>
<evidence type="ECO:0000256" key="9">
    <source>
        <dbReference type="PIRSR" id="PIRSR600101-1"/>
    </source>
</evidence>
<reference evidence="13" key="2">
    <citation type="submission" date="2020-09" db="EMBL/GenBank/DDBJ databases">
        <authorList>
            <person name="Sun Q."/>
            <person name="Zhou Y."/>
        </authorList>
    </citation>
    <scope>NUCLEOTIDE SEQUENCE</scope>
    <source>
        <strain evidence="13">CGMCC 1.15254</strain>
    </source>
</reference>
<dbReference type="InterPro" id="IPR000101">
    <property type="entry name" value="GGT_peptidase"/>
</dbReference>
<dbReference type="PANTHER" id="PTHR43199">
    <property type="entry name" value="GLUTATHIONE HYDROLASE"/>
    <property type="match status" value="1"/>
</dbReference>
<evidence type="ECO:0000256" key="2">
    <source>
        <dbReference type="ARBA" id="ARBA00001089"/>
    </source>
</evidence>
<comment type="catalytic activity">
    <reaction evidence="8 11">
        <text>an N-terminal (5-L-glutamyl)-[peptide] + an alpha-amino acid = 5-L-glutamyl amino acid + an N-terminal L-alpha-aminoacyl-[peptide]</text>
        <dbReference type="Rhea" id="RHEA:23904"/>
        <dbReference type="Rhea" id="RHEA-COMP:9780"/>
        <dbReference type="Rhea" id="RHEA-COMP:9795"/>
        <dbReference type="ChEBI" id="CHEBI:77644"/>
        <dbReference type="ChEBI" id="CHEBI:78597"/>
        <dbReference type="ChEBI" id="CHEBI:78599"/>
        <dbReference type="ChEBI" id="CHEBI:78608"/>
        <dbReference type="EC" id="2.3.2.2"/>
    </reaction>
</comment>
<organism evidence="13 14">
    <name type="scientific">Terasakiella brassicae</name>
    <dbReference type="NCBI Taxonomy" id="1634917"/>
    <lineage>
        <taxon>Bacteria</taxon>
        <taxon>Pseudomonadati</taxon>
        <taxon>Pseudomonadota</taxon>
        <taxon>Alphaproteobacteria</taxon>
        <taxon>Rhodospirillales</taxon>
        <taxon>Terasakiellaceae</taxon>
        <taxon>Terasakiella</taxon>
    </lineage>
</organism>
<evidence type="ECO:0000256" key="10">
    <source>
        <dbReference type="PIRSR" id="PIRSR600101-2"/>
    </source>
</evidence>
<dbReference type="InterPro" id="IPR051792">
    <property type="entry name" value="GGT_bact"/>
</dbReference>
<dbReference type="PRINTS" id="PR01210">
    <property type="entry name" value="GGTRANSPTASE"/>
</dbReference>
<feature type="signal peptide" evidence="12">
    <location>
        <begin position="1"/>
        <end position="24"/>
    </location>
</feature>
<dbReference type="SUPFAM" id="SSF56235">
    <property type="entry name" value="N-terminal nucleophile aminohydrolases (Ntn hydrolases)"/>
    <property type="match status" value="1"/>
</dbReference>
<evidence type="ECO:0000313" key="14">
    <source>
        <dbReference type="Proteomes" id="UP000632498"/>
    </source>
</evidence>
<keyword evidence="11" id="KW-0317">Glutathione biosynthesis</keyword>
<evidence type="ECO:0000256" key="8">
    <source>
        <dbReference type="ARBA" id="ARBA00047417"/>
    </source>
</evidence>
<evidence type="ECO:0000256" key="7">
    <source>
        <dbReference type="ARBA" id="ARBA00023315"/>
    </source>
</evidence>
<dbReference type="InterPro" id="IPR043137">
    <property type="entry name" value="GGT_ssub_C"/>
</dbReference>
<feature type="binding site" evidence="10">
    <location>
        <position position="121"/>
    </location>
    <ligand>
        <name>L-glutamate</name>
        <dbReference type="ChEBI" id="CHEBI:29985"/>
    </ligand>
</feature>
<keyword evidence="6 11" id="KW-0865">Zymogen</keyword>
<dbReference type="Pfam" id="PF01019">
    <property type="entry name" value="G_glu_transpept"/>
    <property type="match status" value="1"/>
</dbReference>
<dbReference type="Proteomes" id="UP000632498">
    <property type="component" value="Unassembled WGS sequence"/>
</dbReference>
<dbReference type="GO" id="GO:0103068">
    <property type="term" value="F:leukotriene C4 gamma-glutamyl transferase activity"/>
    <property type="evidence" value="ECO:0007669"/>
    <property type="project" value="UniProtKB-EC"/>
</dbReference>
<reference evidence="13" key="1">
    <citation type="journal article" date="2014" name="Int. J. Syst. Evol. Microbiol.">
        <title>Complete genome sequence of Corynebacterium casei LMG S-19264T (=DSM 44701T), isolated from a smear-ripened cheese.</title>
        <authorList>
            <consortium name="US DOE Joint Genome Institute (JGI-PGF)"/>
            <person name="Walter F."/>
            <person name="Albersmeier A."/>
            <person name="Kalinowski J."/>
            <person name="Ruckert C."/>
        </authorList>
    </citation>
    <scope>NUCLEOTIDE SEQUENCE</scope>
    <source>
        <strain evidence="13">CGMCC 1.15254</strain>
    </source>
</reference>
<dbReference type="InterPro" id="IPR043138">
    <property type="entry name" value="GGT_lsub"/>
</dbReference>
<evidence type="ECO:0000256" key="5">
    <source>
        <dbReference type="ARBA" id="ARBA00022801"/>
    </source>
</evidence>
<dbReference type="GO" id="GO:0036374">
    <property type="term" value="F:glutathione hydrolase activity"/>
    <property type="evidence" value="ECO:0007669"/>
    <property type="project" value="UniProtKB-UniRule"/>
</dbReference>
<keyword evidence="7 11" id="KW-0012">Acyltransferase</keyword>
<gene>
    <name evidence="13" type="ORF">GCM10011332_28580</name>
</gene>
<dbReference type="PROSITE" id="PS51257">
    <property type="entry name" value="PROKAR_LIPOPROTEIN"/>
    <property type="match status" value="1"/>
</dbReference>
<keyword evidence="14" id="KW-1185">Reference proteome</keyword>
<comment type="catalytic activity">
    <reaction evidence="2 11">
        <text>glutathione + H2O = L-cysteinylglycine + L-glutamate</text>
        <dbReference type="Rhea" id="RHEA:28807"/>
        <dbReference type="ChEBI" id="CHEBI:15377"/>
        <dbReference type="ChEBI" id="CHEBI:29985"/>
        <dbReference type="ChEBI" id="CHEBI:57925"/>
        <dbReference type="ChEBI" id="CHEBI:61694"/>
        <dbReference type="EC" id="3.4.19.13"/>
    </reaction>
</comment>
<evidence type="ECO:0000256" key="6">
    <source>
        <dbReference type="ARBA" id="ARBA00023145"/>
    </source>
</evidence>
<keyword evidence="5 11" id="KW-0378">Hydrolase</keyword>
<dbReference type="GO" id="GO:0006751">
    <property type="term" value="P:glutathione catabolic process"/>
    <property type="evidence" value="ECO:0007669"/>
    <property type="project" value="UniProtKB-UniRule"/>
</dbReference>
<dbReference type="Gene3D" id="3.60.20.40">
    <property type="match status" value="1"/>
</dbReference>
<feature type="chain" id="PRO_5036747220" description="Glutathione hydrolase proenzyme" evidence="12">
    <location>
        <begin position="25"/>
        <end position="592"/>
    </location>
</feature>
<keyword evidence="12" id="KW-0732">Signal</keyword>
<feature type="binding site" evidence="10">
    <location>
        <position position="450"/>
    </location>
    <ligand>
        <name>L-glutamate</name>
        <dbReference type="ChEBI" id="CHEBI:29985"/>
    </ligand>
</feature>
<feature type="binding site" evidence="10">
    <location>
        <begin position="474"/>
        <end position="475"/>
    </location>
    <ligand>
        <name>L-glutamate</name>
        <dbReference type="ChEBI" id="CHEBI:29985"/>
    </ligand>
</feature>
<name>A0A917C6I4_9PROT</name>
<evidence type="ECO:0000256" key="3">
    <source>
        <dbReference type="ARBA" id="ARBA00009381"/>
    </source>
</evidence>
<comment type="caution">
    <text evidence="13">The sequence shown here is derived from an EMBL/GenBank/DDBJ whole genome shotgun (WGS) entry which is preliminary data.</text>
</comment>
<comment type="catalytic activity">
    <reaction evidence="1 11">
        <text>an S-substituted glutathione + H2O = an S-substituted L-cysteinylglycine + L-glutamate</text>
        <dbReference type="Rhea" id="RHEA:59468"/>
        <dbReference type="ChEBI" id="CHEBI:15377"/>
        <dbReference type="ChEBI" id="CHEBI:29985"/>
        <dbReference type="ChEBI" id="CHEBI:90779"/>
        <dbReference type="ChEBI" id="CHEBI:143103"/>
        <dbReference type="EC" id="3.4.19.13"/>
    </reaction>
</comment>
<dbReference type="GO" id="GO:0006750">
    <property type="term" value="P:glutathione biosynthetic process"/>
    <property type="evidence" value="ECO:0007669"/>
    <property type="project" value="UniProtKB-KW"/>
</dbReference>
<dbReference type="AlphaFoldDB" id="A0A917C6I4"/>
<protein>
    <recommendedName>
        <fullName evidence="11">Glutathione hydrolase proenzyme</fullName>
        <ecNumber evidence="11">2.3.2.2</ecNumber>
        <ecNumber evidence="11">3.4.19.13</ecNumber>
    </recommendedName>
    <component>
        <recommendedName>
            <fullName evidence="11">Glutathione hydrolase large chain</fullName>
        </recommendedName>
    </component>
    <component>
        <recommendedName>
            <fullName evidence="11">Glutathione hydrolase small chain</fullName>
        </recommendedName>
    </component>
</protein>
<dbReference type="InterPro" id="IPR029055">
    <property type="entry name" value="Ntn_hydrolases_N"/>
</dbReference>
<comment type="PTM">
    <text evidence="11">Cleaved by autocatalysis into a large and a small subunit.</text>
</comment>
<evidence type="ECO:0000313" key="13">
    <source>
        <dbReference type="EMBL" id="GGF72886.1"/>
    </source>
</evidence>
<dbReference type="NCBIfam" id="TIGR00066">
    <property type="entry name" value="g_glut_trans"/>
    <property type="match status" value="1"/>
</dbReference>
<keyword evidence="4 11" id="KW-0808">Transferase</keyword>
<comment type="similarity">
    <text evidence="3 11">Belongs to the gamma-glutamyltransferase family.</text>
</comment>
<sequence length="592" mass="64470">MVILKHTLGIPAVFALVLSLFFGASCTPTPQKDYRATPEEAGIRMEKPQTKANHAIIAVANPHAAQAGYRILKAGGNAIDAAIAAQLVLNLVEPQSSGIGGGGFLLLFDPERNALTSFDGRETAPAKADSALFIKKDGAKMGFFEAAVGGRSVGVPGLLHMLKQAHRKYGRMDWELLFNDAINLAEHGFNVSERLHKLVSADRFLKTDPIARSYFYNKDGMAHPVGHLLKNPEFADTLRQIQKGGVESFYIGQLGDRIVDKVQTHPDNPGLLGSDDLLLYRSIERNPVCLDYRQYKVCGMAPPSSGGLTVLQTLGLIEQYDRNNDPKPTIDRNHLYLEASKLAFADRNHYIADPDFVEVPTQQLLSKSYLIGRQTQIQHDRIVTTPAEPGGPFMFSRKWADDDSEHGLSTTHMSIVDADGMVVSMTTSIENAFGSRQMVGGFLLNNQLTDFSFLPSKNGLPIANRVEAGKRPRSSMAPTIVLDRSTQKPVLAIGSPGGSRIIGYVTRNLISILDEGLDLDKALARGHITNRNGASELEQGTEAEQHKAKLEQLGHSVKIKEMTSGLHAVRILPDGTLQGAADPRREGVAIGY</sequence>
<feature type="binding site" evidence="10">
    <location>
        <position position="498"/>
    </location>
    <ligand>
        <name>L-glutamate</name>
        <dbReference type="ChEBI" id="CHEBI:29985"/>
    </ligand>
</feature>
<dbReference type="PANTHER" id="PTHR43199:SF1">
    <property type="entry name" value="GLUTATHIONE HYDROLASE PROENZYME"/>
    <property type="match status" value="1"/>
</dbReference>
<comment type="subunit">
    <text evidence="11">This enzyme consists of two polypeptide chains, which are synthesized in precursor form from a single polypeptide.</text>
</comment>
<accession>A0A917C6I4</accession>
<comment type="pathway">
    <text evidence="11">Sulfur metabolism; glutathione metabolism.</text>
</comment>
<evidence type="ECO:0000256" key="1">
    <source>
        <dbReference type="ARBA" id="ARBA00001049"/>
    </source>
</evidence>
<dbReference type="EC" id="3.4.19.13" evidence="11"/>
<evidence type="ECO:0000256" key="11">
    <source>
        <dbReference type="RuleBase" id="RU368036"/>
    </source>
</evidence>
<evidence type="ECO:0000256" key="12">
    <source>
        <dbReference type="SAM" id="SignalP"/>
    </source>
</evidence>
<evidence type="ECO:0000256" key="4">
    <source>
        <dbReference type="ARBA" id="ARBA00022679"/>
    </source>
</evidence>
<dbReference type="Gene3D" id="1.10.246.130">
    <property type="match status" value="1"/>
</dbReference>
<feature type="active site" description="Nucleophile" evidence="9">
    <location>
        <position position="410"/>
    </location>
</feature>
<dbReference type="EC" id="2.3.2.2" evidence="11"/>
<dbReference type="EMBL" id="BMHV01000026">
    <property type="protein sequence ID" value="GGF72886.1"/>
    <property type="molecule type" value="Genomic_DNA"/>
</dbReference>
<dbReference type="RefSeq" id="WP_188666479.1">
    <property type="nucleotide sequence ID" value="NZ_BMHV01000026.1"/>
</dbReference>